<dbReference type="InterPro" id="IPR004154">
    <property type="entry name" value="Anticodon-bd"/>
</dbReference>
<evidence type="ECO:0000256" key="1">
    <source>
        <dbReference type="ARBA" id="ARBA00022490"/>
    </source>
</evidence>
<protein>
    <recommendedName>
        <fullName evidence="8">Proline--tRNA ligase</fullName>
        <ecNumber evidence="8">6.1.1.15</ecNumber>
    </recommendedName>
    <alternativeName>
        <fullName evidence="8">Prolyl-tRNA synthetase</fullName>
        <shortName evidence="8">ProRS</shortName>
    </alternativeName>
</protein>
<dbReference type="InterPro" id="IPR033721">
    <property type="entry name" value="ProRS_core_arch_euk"/>
</dbReference>
<dbReference type="Gene3D" id="3.30.110.30">
    <property type="entry name" value="C-terminal domain of ProRS"/>
    <property type="match status" value="1"/>
</dbReference>
<dbReference type="Proteomes" id="UP000253816">
    <property type="component" value="Unassembled WGS sequence"/>
</dbReference>
<dbReference type="PANTHER" id="PTHR43382">
    <property type="entry name" value="PROLYL-TRNA SYNTHETASE"/>
    <property type="match status" value="1"/>
</dbReference>
<dbReference type="GO" id="GO:0006433">
    <property type="term" value="P:prolyl-tRNA aminoacylation"/>
    <property type="evidence" value="ECO:0007669"/>
    <property type="project" value="UniProtKB-UniRule"/>
</dbReference>
<evidence type="ECO:0000313" key="10">
    <source>
        <dbReference type="EMBL" id="RDB31229.1"/>
    </source>
</evidence>
<dbReference type="EC" id="6.1.1.15" evidence="8"/>
<evidence type="ECO:0000256" key="8">
    <source>
        <dbReference type="HAMAP-Rule" id="MF_01571"/>
    </source>
</evidence>
<evidence type="ECO:0000259" key="9">
    <source>
        <dbReference type="PROSITE" id="PS50862"/>
    </source>
</evidence>
<evidence type="ECO:0000313" key="11">
    <source>
        <dbReference type="Proteomes" id="UP000253816"/>
    </source>
</evidence>
<dbReference type="InterPro" id="IPR036621">
    <property type="entry name" value="Anticodon-bd_dom_sf"/>
</dbReference>
<keyword evidence="4 8" id="KW-0067">ATP-binding</keyword>
<dbReference type="CDD" id="cd00778">
    <property type="entry name" value="ProRS_core_arch_euk"/>
    <property type="match status" value="1"/>
</dbReference>
<evidence type="ECO:0000256" key="5">
    <source>
        <dbReference type="ARBA" id="ARBA00022917"/>
    </source>
</evidence>
<dbReference type="GO" id="GO:0017101">
    <property type="term" value="C:aminoacyl-tRNA synthetase multienzyme complex"/>
    <property type="evidence" value="ECO:0007669"/>
    <property type="project" value="TreeGrafter"/>
</dbReference>
<keyword evidence="11" id="KW-1185">Reference proteome</keyword>
<feature type="domain" description="Aminoacyl-transfer RNA synthetases class-II family profile" evidence="9">
    <location>
        <begin position="51"/>
        <end position="302"/>
    </location>
</feature>
<evidence type="ECO:0000256" key="4">
    <source>
        <dbReference type="ARBA" id="ARBA00022840"/>
    </source>
</evidence>
<keyword evidence="1 8" id="KW-0963">Cytoplasm</keyword>
<keyword evidence="6 8" id="KW-0030">Aminoacyl-tRNA synthetase</keyword>
<evidence type="ECO:0000256" key="3">
    <source>
        <dbReference type="ARBA" id="ARBA00022741"/>
    </source>
</evidence>
<dbReference type="Gene3D" id="3.30.930.10">
    <property type="entry name" value="Bira Bifunctional Protein, Domain 2"/>
    <property type="match status" value="1"/>
</dbReference>
<sequence>MEKDKTMSKSKTALSPTREENFSEWFHSIIREAELADHSSVKGCMVIRPWGFAIWERIQAILDRTIKETGHENAYFPLFVPLHFFDKEADHISGFAKECAVVTHRRLEPSADGKFIPGSPLAEPLIVRPTSETMIGEMFSKWIHSHRDLPLLINQWANVVRWEMRTRPFLRTSEFLWQEGHTAHATAEEAKSETRKMLDVYEHFIRSSLAIHPIKGMKTESEKFPGAQQTYCIEALMQDNKALQMGTSHFFGDTFARSFNIQFSDETGERHYVQTTSWGVSTRLIGGCILSHGDDNGLVLSPDLAPKQIVIMPVHRYREHPEVLDYCQKLENSLKTVIFHQERLRVLLDLKEETGGEKKWKWIKKGVPILVEIGLKEVETKSIGWIERVGLIQKKGVSFETFLQEAPTLLQEMQDTILASSEHRTRTNIQVISSKAEFYDFFAQKNPGLALCYCSDHLADQLKEELQVTPRCIPLEEDHPGRCLFSGKDLPSRTLIGKAY</sequence>
<evidence type="ECO:0000256" key="6">
    <source>
        <dbReference type="ARBA" id="ARBA00023146"/>
    </source>
</evidence>
<dbReference type="EMBL" id="QQBG01000026">
    <property type="protein sequence ID" value="RDB31229.1"/>
    <property type="molecule type" value="Genomic_DNA"/>
</dbReference>
<dbReference type="InterPro" id="IPR006195">
    <property type="entry name" value="aa-tRNA-synth_II"/>
</dbReference>
<name>A0A369K9F6_9BACT</name>
<dbReference type="GO" id="GO:0005524">
    <property type="term" value="F:ATP binding"/>
    <property type="evidence" value="ECO:0007669"/>
    <property type="project" value="UniProtKB-UniRule"/>
</dbReference>
<dbReference type="HAMAP" id="MF_01571">
    <property type="entry name" value="Pro_tRNA_synth_type3"/>
    <property type="match status" value="1"/>
</dbReference>
<dbReference type="InterPro" id="IPR004499">
    <property type="entry name" value="Pro-tRNA-ligase_IIa_arc-type"/>
</dbReference>
<dbReference type="GO" id="GO:0004827">
    <property type="term" value="F:proline-tRNA ligase activity"/>
    <property type="evidence" value="ECO:0007669"/>
    <property type="project" value="UniProtKB-UniRule"/>
</dbReference>
<dbReference type="GO" id="GO:0005737">
    <property type="term" value="C:cytoplasm"/>
    <property type="evidence" value="ECO:0007669"/>
    <property type="project" value="UniProtKB-SubCell"/>
</dbReference>
<dbReference type="NCBIfam" id="TIGR00408">
    <property type="entry name" value="proS_fam_I"/>
    <property type="match status" value="1"/>
</dbReference>
<dbReference type="InterPro" id="IPR016061">
    <property type="entry name" value="Pro-tRNA_ligase_II_C"/>
</dbReference>
<dbReference type="InterPro" id="IPR045864">
    <property type="entry name" value="aa-tRNA-synth_II/BPL/LPL"/>
</dbReference>
<dbReference type="InterPro" id="IPR017449">
    <property type="entry name" value="Pro-tRNA_synth_II"/>
</dbReference>
<dbReference type="SUPFAM" id="SSF52954">
    <property type="entry name" value="Class II aaRS ABD-related"/>
    <property type="match status" value="1"/>
</dbReference>
<comment type="domain">
    <text evidence="8">Consists of three domains: the N-terminal catalytic domain, the anticodon-binding domain and the C-terminal extension.</text>
</comment>
<accession>A0A369K9F6</accession>
<dbReference type="SUPFAM" id="SSF55681">
    <property type="entry name" value="Class II aaRS and biotin synthetases"/>
    <property type="match status" value="1"/>
</dbReference>
<organism evidence="10 11">
    <name type="scientific">Candidatus Similichlamydia laticola</name>
    <dbReference type="NCBI Taxonomy" id="2170265"/>
    <lineage>
        <taxon>Bacteria</taxon>
        <taxon>Pseudomonadati</taxon>
        <taxon>Chlamydiota</taxon>
        <taxon>Chlamydiia</taxon>
        <taxon>Parachlamydiales</taxon>
        <taxon>Candidatus Parilichlamydiaceae</taxon>
        <taxon>Candidatus Similichlamydia</taxon>
    </lineage>
</organism>
<comment type="subunit">
    <text evidence="8">Homodimer.</text>
</comment>
<comment type="function">
    <text evidence="8">Catalyzes the attachment of proline to tRNA(Pro) in a two-step reaction: proline is first activated by ATP to form Pro-AMP and then transferred to the acceptor end of tRNA(Pro).</text>
</comment>
<dbReference type="Pfam" id="PF00587">
    <property type="entry name" value="tRNA-synt_2b"/>
    <property type="match status" value="1"/>
</dbReference>
<proteinExistence type="inferred from homology"/>
<evidence type="ECO:0000256" key="7">
    <source>
        <dbReference type="ARBA" id="ARBA00047671"/>
    </source>
</evidence>
<dbReference type="Pfam" id="PF03129">
    <property type="entry name" value="HGTP_anticodon"/>
    <property type="match status" value="1"/>
</dbReference>
<comment type="subcellular location">
    <subcellularLocation>
        <location evidence="8">Cytoplasm</location>
    </subcellularLocation>
</comment>
<reference evidence="10 11" key="1">
    <citation type="submission" date="2018-07" db="EMBL/GenBank/DDBJ databases">
        <title>Comparative genomics of the Candidatus Parilichlamydiaceae reveals evidence of convergent evolution and genome reduction in the phylum Chlamydiae.</title>
        <authorList>
            <person name="Taylor-Brown A."/>
            <person name="Polkinghorne A."/>
        </authorList>
    </citation>
    <scope>NUCLEOTIDE SEQUENCE [LARGE SCALE GENOMIC DNA]</scope>
    <source>
        <strain evidence="10 11">Hat2</strain>
    </source>
</reference>
<comment type="similarity">
    <text evidence="8">Belongs to the class-II aminoacyl-tRNA synthetase family. ProS type 3 subfamily.</text>
</comment>
<keyword evidence="5 8" id="KW-0648">Protein biosynthesis</keyword>
<evidence type="ECO:0000256" key="2">
    <source>
        <dbReference type="ARBA" id="ARBA00022598"/>
    </source>
</evidence>
<dbReference type="SUPFAM" id="SSF64586">
    <property type="entry name" value="C-terminal domain of ProRS"/>
    <property type="match status" value="1"/>
</dbReference>
<dbReference type="PANTHER" id="PTHR43382:SF2">
    <property type="entry name" value="BIFUNCTIONAL GLUTAMATE_PROLINE--TRNA LIGASE"/>
    <property type="match status" value="1"/>
</dbReference>
<keyword evidence="2 8" id="KW-0436">Ligase</keyword>
<keyword evidence="3 8" id="KW-0547">Nucleotide-binding</keyword>
<gene>
    <name evidence="8" type="primary">proS</name>
    <name evidence="10" type="ORF">HAT2_00709</name>
</gene>
<dbReference type="Gene3D" id="3.40.50.800">
    <property type="entry name" value="Anticodon-binding domain"/>
    <property type="match status" value="1"/>
</dbReference>
<comment type="catalytic activity">
    <reaction evidence="7 8">
        <text>tRNA(Pro) + L-proline + ATP = L-prolyl-tRNA(Pro) + AMP + diphosphate</text>
        <dbReference type="Rhea" id="RHEA:14305"/>
        <dbReference type="Rhea" id="RHEA-COMP:9700"/>
        <dbReference type="Rhea" id="RHEA-COMP:9702"/>
        <dbReference type="ChEBI" id="CHEBI:30616"/>
        <dbReference type="ChEBI" id="CHEBI:33019"/>
        <dbReference type="ChEBI" id="CHEBI:60039"/>
        <dbReference type="ChEBI" id="CHEBI:78442"/>
        <dbReference type="ChEBI" id="CHEBI:78532"/>
        <dbReference type="ChEBI" id="CHEBI:456215"/>
        <dbReference type="EC" id="6.1.1.15"/>
    </reaction>
</comment>
<dbReference type="InterPro" id="IPR002314">
    <property type="entry name" value="aa-tRNA-synt_IIb"/>
</dbReference>
<comment type="caution">
    <text evidence="10">The sequence shown here is derived from an EMBL/GenBank/DDBJ whole genome shotgun (WGS) entry which is preliminary data.</text>
</comment>
<dbReference type="SMART" id="SM00946">
    <property type="entry name" value="ProRS-C_1"/>
    <property type="match status" value="1"/>
</dbReference>
<dbReference type="AlphaFoldDB" id="A0A369K9F6"/>
<dbReference type="PROSITE" id="PS50862">
    <property type="entry name" value="AA_TRNA_LIGASE_II"/>
    <property type="match status" value="1"/>
</dbReference>
<dbReference type="FunFam" id="3.30.930.10:FF:000037">
    <property type="entry name" value="Proline--tRNA ligase"/>
    <property type="match status" value="1"/>
</dbReference>